<dbReference type="PANTHER" id="PTHR34985">
    <property type="entry name" value="SLR0554 PROTEIN"/>
    <property type="match status" value="1"/>
</dbReference>
<name>A0A4R1PX35_9FIRM</name>
<dbReference type="Pfam" id="PF05272">
    <property type="entry name" value="VapE-like_dom"/>
    <property type="match status" value="1"/>
</dbReference>
<dbReference type="InterPro" id="IPR007936">
    <property type="entry name" value="VapE-like_dom"/>
</dbReference>
<keyword evidence="3" id="KW-1185">Reference proteome</keyword>
<gene>
    <name evidence="2" type="ORF">EV210_11194</name>
</gene>
<feature type="domain" description="Virulence-associated protein E-like" evidence="1">
    <location>
        <begin position="489"/>
        <end position="707"/>
    </location>
</feature>
<evidence type="ECO:0000313" key="2">
    <source>
        <dbReference type="EMBL" id="TCL35628.1"/>
    </source>
</evidence>
<dbReference type="InterPro" id="IPR027417">
    <property type="entry name" value="P-loop_NTPase"/>
</dbReference>
<evidence type="ECO:0000313" key="3">
    <source>
        <dbReference type="Proteomes" id="UP000295063"/>
    </source>
</evidence>
<accession>A0A4R1PX35</accession>
<reference evidence="2 3" key="1">
    <citation type="submission" date="2019-03" db="EMBL/GenBank/DDBJ databases">
        <title>Genomic Encyclopedia of Type Strains, Phase IV (KMG-IV): sequencing the most valuable type-strain genomes for metagenomic binning, comparative biology and taxonomic classification.</title>
        <authorList>
            <person name="Goeker M."/>
        </authorList>
    </citation>
    <scope>NUCLEOTIDE SEQUENCE [LARGE SCALE GENOMIC DNA]</scope>
    <source>
        <strain evidence="2 3">DSM 15969</strain>
    </source>
</reference>
<dbReference type="EMBL" id="SLUI01000011">
    <property type="protein sequence ID" value="TCL35628.1"/>
    <property type="molecule type" value="Genomic_DNA"/>
</dbReference>
<comment type="caution">
    <text evidence="2">The sequence shown here is derived from an EMBL/GenBank/DDBJ whole genome shotgun (WGS) entry which is preliminary data.</text>
</comment>
<sequence length="797" mass="91546">MNQEYGQRMCSLIRICAGGSTGCCAMELDISFGKHRADTNWKPEYLTWEEFLKCLRKVRRTPEVMAQYDLMDNIARHKIKDGPAFVGGLVRSGRRKKENIDTRSLITLDADHADNDFLFTVELVLGGNAYAIYSTHSHRPKKPKYRLVVPADKPMSPDEYAAVSRKLAENIGMEYFDKTTFDVARLMYLPSCSLDAEPVLEIGVGDPVSVSTLLAEYDNWRDPLQWPRHAGETIKQQSAKRMEDPRAKQGVVGAFCRCYTISEAIDEFLPDIYEQVAGSTSRYTFIGASSFGGFVVYDEDTFAYSHHESDPCSGREVNAFDLVRLHKFGKMDDRVNEKTNVTKLPSYMAMMAFAANDKKVKRERLAELSEEFAADDTEDDSWQDKLEVDAKTGLPQPTAANTELLLSHGVWQGVLAYDAFGNSEVIQKALPWRERERPHKSYEPWLGADDKRLQHWFSKKHDFNSSKAIQNAFTEVVHMNTFHPIKSYLESFVWDGEDRAEKLFITYLGALDSHYVRQVTRKMLLAAIKRLYMPGCKFDEMLVLIGPQGAGKSSLLAKLGREWFSDSLRTFENKEAGEHLQSGWIFEIGELSAMKRSEVEEVKAFLSKTEDRYRVAYDRQVSEFPRKCVFFGTTNTRDFLRDATGNRRFWPVEVHPEKAELSHWSHLTDDVVGQIWAEVMNWFKAGESLTLDAESREEATRQQALHMELDPREGLIQEWLESPIEEEWDSENKGEVRTRVCAAQIWTECLGNKKGSMRAWEGREICDILRRIPGWKEKKNRTRIPIYGLQLVFERIQ</sequence>
<dbReference type="AlphaFoldDB" id="A0A4R1PX35"/>
<evidence type="ECO:0000259" key="1">
    <source>
        <dbReference type="Pfam" id="PF05272"/>
    </source>
</evidence>
<proteinExistence type="predicted"/>
<dbReference type="Proteomes" id="UP000295063">
    <property type="component" value="Unassembled WGS sequence"/>
</dbReference>
<organism evidence="2 3">
    <name type="scientific">Anaerospora hongkongensis</name>
    <dbReference type="NCBI Taxonomy" id="244830"/>
    <lineage>
        <taxon>Bacteria</taxon>
        <taxon>Bacillati</taxon>
        <taxon>Bacillota</taxon>
        <taxon>Negativicutes</taxon>
        <taxon>Selenomonadales</taxon>
        <taxon>Sporomusaceae</taxon>
        <taxon>Anaerospora</taxon>
    </lineage>
</organism>
<protein>
    <submittedName>
        <fullName evidence="2">Virulence-associated protein E</fullName>
    </submittedName>
</protein>
<dbReference type="PANTHER" id="PTHR34985:SF1">
    <property type="entry name" value="SLR0554 PROTEIN"/>
    <property type="match status" value="1"/>
</dbReference>
<dbReference type="SUPFAM" id="SSF52540">
    <property type="entry name" value="P-loop containing nucleoside triphosphate hydrolases"/>
    <property type="match status" value="1"/>
</dbReference>